<keyword evidence="2" id="KW-0472">Membrane</keyword>
<keyword evidence="2" id="KW-0812">Transmembrane</keyword>
<gene>
    <name evidence="4" type="ORF">CLV62_112118</name>
</gene>
<comment type="caution">
    <text evidence="4">The sequence shown here is derived from an EMBL/GenBank/DDBJ whole genome shotgun (WGS) entry which is preliminary data.</text>
</comment>
<dbReference type="GO" id="GO:0008233">
    <property type="term" value="F:peptidase activity"/>
    <property type="evidence" value="ECO:0007669"/>
    <property type="project" value="UniProtKB-KW"/>
</dbReference>
<keyword evidence="5" id="KW-1185">Reference proteome</keyword>
<accession>A0A2V3PQF0</accession>
<dbReference type="Proteomes" id="UP000247973">
    <property type="component" value="Unassembled WGS sequence"/>
</dbReference>
<feature type="domain" description="Band 7" evidence="3">
    <location>
        <begin position="42"/>
        <end position="227"/>
    </location>
</feature>
<protein>
    <submittedName>
        <fullName evidence="4">Regulator of protease activity HflC (Stomatin/prohibitin superfamily)</fullName>
    </submittedName>
</protein>
<dbReference type="AlphaFoldDB" id="A0A2V3PQF0"/>
<dbReference type="InterPro" id="IPR001107">
    <property type="entry name" value="Band_7"/>
</dbReference>
<keyword evidence="4" id="KW-0378">Hydrolase</keyword>
<evidence type="ECO:0000259" key="3">
    <source>
        <dbReference type="Pfam" id="PF01145"/>
    </source>
</evidence>
<dbReference type="RefSeq" id="WP_110310832.1">
    <property type="nucleotide sequence ID" value="NZ_QICL01000012.1"/>
</dbReference>
<keyword evidence="4" id="KW-0645">Protease</keyword>
<evidence type="ECO:0000256" key="1">
    <source>
        <dbReference type="SAM" id="Coils"/>
    </source>
</evidence>
<evidence type="ECO:0000256" key="2">
    <source>
        <dbReference type="SAM" id="Phobius"/>
    </source>
</evidence>
<dbReference type="Pfam" id="PF01145">
    <property type="entry name" value="Band_7"/>
    <property type="match status" value="1"/>
</dbReference>
<feature type="coiled-coil region" evidence="1">
    <location>
        <begin position="206"/>
        <end position="235"/>
    </location>
</feature>
<organism evidence="4 5">
    <name type="scientific">Dysgonomonas alginatilytica</name>
    <dbReference type="NCBI Taxonomy" id="1605892"/>
    <lineage>
        <taxon>Bacteria</taxon>
        <taxon>Pseudomonadati</taxon>
        <taxon>Bacteroidota</taxon>
        <taxon>Bacteroidia</taxon>
        <taxon>Bacteroidales</taxon>
        <taxon>Dysgonomonadaceae</taxon>
        <taxon>Dysgonomonas</taxon>
    </lineage>
</organism>
<keyword evidence="2" id="KW-1133">Transmembrane helix</keyword>
<evidence type="ECO:0000313" key="4">
    <source>
        <dbReference type="EMBL" id="PXV63869.1"/>
    </source>
</evidence>
<evidence type="ECO:0000313" key="5">
    <source>
        <dbReference type="Proteomes" id="UP000247973"/>
    </source>
</evidence>
<feature type="transmembrane region" description="Helical" evidence="2">
    <location>
        <begin position="18"/>
        <end position="37"/>
    </location>
</feature>
<reference evidence="4 5" key="1">
    <citation type="submission" date="2018-03" db="EMBL/GenBank/DDBJ databases">
        <title>Genomic Encyclopedia of Archaeal and Bacterial Type Strains, Phase II (KMG-II): from individual species to whole genera.</title>
        <authorList>
            <person name="Goeker M."/>
        </authorList>
    </citation>
    <scope>NUCLEOTIDE SEQUENCE [LARGE SCALE GENOMIC DNA]</scope>
    <source>
        <strain evidence="4 5">DSM 100214</strain>
    </source>
</reference>
<dbReference type="OrthoDB" id="9812991at2"/>
<dbReference type="EMBL" id="QICL01000012">
    <property type="protein sequence ID" value="PXV63869.1"/>
    <property type="molecule type" value="Genomic_DNA"/>
</dbReference>
<sequence length="280" mass="31500">MPIEEDKKVKKGRKKWKFLLVLLLIIAIGGIFSKFFMQIKHIPSGYIGIKSSIGNPLDNSVDYDIKLIKGYVIFMPLYTEITVYPTTIQTAAYDSIKVNALDGTEFIVKPRISYLLDEAKAKLLYQNNKKSLGEINTGYLKEIIAHSYTTAAGTFSSDSLVSNKNAFEIEVSKTLAAKMSEIGLILKNTNSNLQIPQKIKDIIALRSQTLQNAILAEDRKKQAEAEAEIQLLEARTKSREDSLKNSAMTNHAIQKMFIEKWDGKLPVYGDTPKIYKNITE</sequence>
<dbReference type="GO" id="GO:0006508">
    <property type="term" value="P:proteolysis"/>
    <property type="evidence" value="ECO:0007669"/>
    <property type="project" value="UniProtKB-KW"/>
</dbReference>
<name>A0A2V3PQF0_9BACT</name>
<proteinExistence type="predicted"/>
<keyword evidence="1" id="KW-0175">Coiled coil</keyword>